<feature type="region of interest" description="Disordered" evidence="1">
    <location>
        <begin position="1"/>
        <end position="44"/>
    </location>
</feature>
<keyword evidence="3" id="KW-1185">Reference proteome</keyword>
<organism evidence="2 3">
    <name type="scientific">Fusarium heterosporum</name>
    <dbReference type="NCBI Taxonomy" id="42747"/>
    <lineage>
        <taxon>Eukaryota</taxon>
        <taxon>Fungi</taxon>
        <taxon>Dikarya</taxon>
        <taxon>Ascomycota</taxon>
        <taxon>Pezizomycotina</taxon>
        <taxon>Sordariomycetes</taxon>
        <taxon>Hypocreomycetidae</taxon>
        <taxon>Hypocreales</taxon>
        <taxon>Nectriaceae</taxon>
        <taxon>Fusarium</taxon>
        <taxon>Fusarium heterosporum species complex</taxon>
    </lineage>
</organism>
<gene>
    <name evidence="2" type="ORF">FHETE_5581</name>
</gene>
<name>A0A8H5TDY0_FUSHE</name>
<evidence type="ECO:0000256" key="1">
    <source>
        <dbReference type="SAM" id="MobiDB-lite"/>
    </source>
</evidence>
<dbReference type="AlphaFoldDB" id="A0A8H5TDY0"/>
<sequence length="217" mass="24809">MDHLPYRNRPNRAAAHEPINNGGINADNGRRPAGHRLPNQEPGVDNDLPDVAMWLLSVPYPQLRHRVVYNLTRVTSVEWMLLNWDLLEAVFSTQPDSQAIRQLITQRVTAFTAPLILPIFRQKFVEWYMRLNIPGAAILNCGYRREVTMPVPQVIPPHPIEVSLRSMEFYLSVLPWECQAEAIGIKVEVNRLFAIHERSMMDDGCWQAVNGAPHQTS</sequence>
<comment type="caution">
    <text evidence="2">The sequence shown here is derived from an EMBL/GenBank/DDBJ whole genome shotgun (WGS) entry which is preliminary data.</text>
</comment>
<proteinExistence type="predicted"/>
<evidence type="ECO:0000313" key="2">
    <source>
        <dbReference type="EMBL" id="KAF5667812.1"/>
    </source>
</evidence>
<evidence type="ECO:0000313" key="3">
    <source>
        <dbReference type="Proteomes" id="UP000567885"/>
    </source>
</evidence>
<dbReference type="EMBL" id="JAAGWQ010000099">
    <property type="protein sequence ID" value="KAF5667812.1"/>
    <property type="molecule type" value="Genomic_DNA"/>
</dbReference>
<accession>A0A8H5TDY0</accession>
<dbReference type="Proteomes" id="UP000567885">
    <property type="component" value="Unassembled WGS sequence"/>
</dbReference>
<protein>
    <submittedName>
        <fullName evidence="2">Uncharacterized protein</fullName>
    </submittedName>
</protein>
<reference evidence="2 3" key="1">
    <citation type="submission" date="2020-05" db="EMBL/GenBank/DDBJ databases">
        <title>Identification and distribution of gene clusters putatively required for synthesis of sphingolipid metabolism inhibitors in phylogenetically diverse species of the filamentous fungus Fusarium.</title>
        <authorList>
            <person name="Kim H.-S."/>
            <person name="Busman M."/>
            <person name="Brown D.W."/>
            <person name="Divon H."/>
            <person name="Uhlig S."/>
            <person name="Proctor R.H."/>
        </authorList>
    </citation>
    <scope>NUCLEOTIDE SEQUENCE [LARGE SCALE GENOMIC DNA]</scope>
    <source>
        <strain evidence="2 3">NRRL 20693</strain>
    </source>
</reference>